<organism evidence="2 3">
    <name type="scientific">Rubrivirga litoralis</name>
    <dbReference type="NCBI Taxonomy" id="3075598"/>
    <lineage>
        <taxon>Bacteria</taxon>
        <taxon>Pseudomonadati</taxon>
        <taxon>Rhodothermota</taxon>
        <taxon>Rhodothermia</taxon>
        <taxon>Rhodothermales</taxon>
        <taxon>Rubricoccaceae</taxon>
        <taxon>Rubrivirga</taxon>
    </lineage>
</organism>
<dbReference type="Pfam" id="PF02585">
    <property type="entry name" value="PIG-L"/>
    <property type="match status" value="1"/>
</dbReference>
<protein>
    <submittedName>
        <fullName evidence="2">PIG-L deacetylase family protein</fullName>
    </submittedName>
</protein>
<dbReference type="Gene3D" id="3.40.50.10320">
    <property type="entry name" value="LmbE-like"/>
    <property type="match status" value="1"/>
</dbReference>
<evidence type="ECO:0000313" key="3">
    <source>
        <dbReference type="Proteomes" id="UP001267426"/>
    </source>
</evidence>
<dbReference type="InterPro" id="IPR003737">
    <property type="entry name" value="GlcNAc_PI_deacetylase-related"/>
</dbReference>
<evidence type="ECO:0000256" key="1">
    <source>
        <dbReference type="SAM" id="MobiDB-lite"/>
    </source>
</evidence>
<dbReference type="EMBL" id="JAVRHT010000013">
    <property type="protein sequence ID" value="MDT0631491.1"/>
    <property type="molecule type" value="Genomic_DNA"/>
</dbReference>
<dbReference type="PANTHER" id="PTHR12993:SF29">
    <property type="entry name" value="BLR3841 PROTEIN"/>
    <property type="match status" value="1"/>
</dbReference>
<proteinExistence type="predicted"/>
<name>A0ABU3BQN0_9BACT</name>
<keyword evidence="3" id="KW-1185">Reference proteome</keyword>
<comment type="caution">
    <text evidence="2">The sequence shown here is derived from an EMBL/GenBank/DDBJ whole genome shotgun (WGS) entry which is preliminary data.</text>
</comment>
<dbReference type="Proteomes" id="UP001267426">
    <property type="component" value="Unassembled WGS sequence"/>
</dbReference>
<dbReference type="PANTHER" id="PTHR12993">
    <property type="entry name" value="N-ACETYLGLUCOSAMINYL-PHOSPHATIDYLINOSITOL DE-N-ACETYLASE-RELATED"/>
    <property type="match status" value="1"/>
</dbReference>
<evidence type="ECO:0000313" key="2">
    <source>
        <dbReference type="EMBL" id="MDT0631491.1"/>
    </source>
</evidence>
<sequence>MPETTDRPAPRRSASRRPAPRRREDHAGGAGSLLDDPERHPLRPGGAVCELGRVVVLAPHPDDESLGCGGLLALLADAGRPAHVVVVTDGTKSHDSPTWPPSRLRTLRETEAQQAVGHLGHERRVEFLRHPDCGLPAEGTPAFEAAADRLQALLADLRPDTLVVPWRRDPHCDHVATWALARARRDPAVRWLEYPVWAWTDADAAPLAHEAAAWRLDVSSVLDRKRRAVAAHRSQTTHLIDDDPNGFVLRPDVLAHFERPWELFLDPTE</sequence>
<reference evidence="2 3" key="1">
    <citation type="submission" date="2023-09" db="EMBL/GenBank/DDBJ databases">
        <authorList>
            <person name="Rey-Velasco X."/>
        </authorList>
    </citation>
    <scope>NUCLEOTIDE SEQUENCE [LARGE SCALE GENOMIC DNA]</scope>
    <source>
        <strain evidence="2 3">F394</strain>
    </source>
</reference>
<gene>
    <name evidence="2" type="ORF">RM540_06970</name>
</gene>
<dbReference type="InterPro" id="IPR024078">
    <property type="entry name" value="LmbE-like_dom_sf"/>
</dbReference>
<feature type="region of interest" description="Disordered" evidence="1">
    <location>
        <begin position="1"/>
        <end position="41"/>
    </location>
</feature>
<dbReference type="RefSeq" id="WP_311662834.1">
    <property type="nucleotide sequence ID" value="NZ_JAVRHT010000013.1"/>
</dbReference>
<dbReference type="SUPFAM" id="SSF102588">
    <property type="entry name" value="LmbE-like"/>
    <property type="match status" value="1"/>
</dbReference>
<accession>A0ABU3BQN0</accession>